<evidence type="ECO:0000256" key="8">
    <source>
        <dbReference type="PIRSR" id="PIRSR640255-1"/>
    </source>
</evidence>
<dbReference type="GO" id="GO:0005743">
    <property type="term" value="C:mitochondrial inner membrane"/>
    <property type="evidence" value="ECO:0007669"/>
    <property type="project" value="TreeGrafter"/>
</dbReference>
<accession>A0A8H3TN19</accession>
<dbReference type="Pfam" id="PF01223">
    <property type="entry name" value="Endonuclease_NS"/>
    <property type="match status" value="1"/>
</dbReference>
<keyword evidence="7" id="KW-0460">Magnesium</keyword>
<dbReference type="EMBL" id="BLZA01000005">
    <property type="protein sequence ID" value="GHJ84043.1"/>
    <property type="molecule type" value="Genomic_DNA"/>
</dbReference>
<dbReference type="PANTHER" id="PTHR13966">
    <property type="entry name" value="ENDONUCLEASE RELATED"/>
    <property type="match status" value="1"/>
</dbReference>
<feature type="transmembrane region" description="Helical" evidence="12">
    <location>
        <begin position="6"/>
        <end position="27"/>
    </location>
</feature>
<dbReference type="GO" id="GO:0000014">
    <property type="term" value="F:single-stranded DNA endodeoxyribonuclease activity"/>
    <property type="evidence" value="ECO:0007669"/>
    <property type="project" value="TreeGrafter"/>
</dbReference>
<feature type="region of interest" description="Disordered" evidence="11">
    <location>
        <begin position="135"/>
        <end position="163"/>
    </location>
</feature>
<reference evidence="15" key="1">
    <citation type="submission" date="2020-07" db="EMBL/GenBank/DDBJ databases">
        <title>Draft Genome Sequence of a Deep-Sea Yeast, Naganishia (Cryptococcus) liquefaciens strain N6.</title>
        <authorList>
            <person name="Han Y.W."/>
            <person name="Kajitani R."/>
            <person name="Morimoto H."/>
            <person name="Parhat M."/>
            <person name="Tsubouchi H."/>
            <person name="Bakenova O."/>
            <person name="Ogata M."/>
            <person name="Argunhan B."/>
            <person name="Aoki R."/>
            <person name="Kajiwara S."/>
            <person name="Itoh T."/>
            <person name="Iwasaki H."/>
        </authorList>
    </citation>
    <scope>NUCLEOTIDE SEQUENCE</scope>
    <source>
        <strain evidence="15">N6</strain>
    </source>
</reference>
<sequence length="395" mass="41735">MPGSPVVQGGIFAVGLAVGVGAASLLLNKPQQPRNTAPTAVAVPTPVPVGNAPIAGSTSSPVQGREALIVSGRTGPVAGPVMGSQVAIEVFKYGFPGPVPDILKRTAYVAAYDRRLRHPSWTAEHLTAENLGKAPASAPAIGAGAPLSPAPKEKGDRSRSQFMEDQDVPAMFRAQLKDYFRSGYDRGHMVPAADAKTSQQAMDETFLLTNIAPQVGEGFNRHYWAYVEDFCRRLTGNFEDVYVFTVPLYLPAQSPDGKWRVSYEVIGNPPNIAVPTHFAKVIMTSKSPATSSFGFGGSAKSVSPVAVSEAVKDVAIGAFVLPNAVIPDQVPLTSFQVPVESVEKAAGLTLFSPVVKQSAKQLCRETKCEVIVRRFDDARKGSPGGKGGLIPAGRK</sequence>
<keyword evidence="5 10" id="KW-0255">Endonuclease</keyword>
<dbReference type="InterPro" id="IPR001604">
    <property type="entry name" value="Endo_G_ENPP1-like_dom"/>
</dbReference>
<evidence type="ECO:0000256" key="10">
    <source>
        <dbReference type="RuleBase" id="RU366055"/>
    </source>
</evidence>
<keyword evidence="3 10" id="KW-0540">Nuclease</keyword>
<keyword evidence="12" id="KW-0472">Membrane</keyword>
<dbReference type="InterPro" id="IPR040255">
    <property type="entry name" value="Non-specific_endonuclease"/>
</dbReference>
<dbReference type="CDD" id="cd00091">
    <property type="entry name" value="NUC"/>
    <property type="match status" value="1"/>
</dbReference>
<dbReference type="Proteomes" id="UP000620104">
    <property type="component" value="Unassembled WGS sequence"/>
</dbReference>
<feature type="binding site" evidence="9">
    <location>
        <position position="220"/>
    </location>
    <ligand>
        <name>Mg(2+)</name>
        <dbReference type="ChEBI" id="CHEBI:18420"/>
        <note>catalytic</note>
    </ligand>
</feature>
<evidence type="ECO:0000259" key="13">
    <source>
        <dbReference type="SMART" id="SM00477"/>
    </source>
</evidence>
<evidence type="ECO:0000259" key="14">
    <source>
        <dbReference type="SMART" id="SM00892"/>
    </source>
</evidence>
<name>A0A8H3TN19_9TREE</name>
<evidence type="ECO:0000256" key="11">
    <source>
        <dbReference type="SAM" id="MobiDB-lite"/>
    </source>
</evidence>
<dbReference type="PANTHER" id="PTHR13966:SF5">
    <property type="entry name" value="ENDONUCLEASE G, MITOCHONDRIAL"/>
    <property type="match status" value="1"/>
</dbReference>
<evidence type="ECO:0000256" key="4">
    <source>
        <dbReference type="ARBA" id="ARBA00022723"/>
    </source>
</evidence>
<keyword evidence="12" id="KW-0812">Transmembrane</keyword>
<dbReference type="FunFam" id="3.40.570.10:FF:000008">
    <property type="entry name" value="Probable NUC1-dna/rna non-specific nuclease, mitochondrial"/>
    <property type="match status" value="1"/>
</dbReference>
<evidence type="ECO:0000256" key="5">
    <source>
        <dbReference type="ARBA" id="ARBA00022759"/>
    </source>
</evidence>
<dbReference type="PROSITE" id="PS01070">
    <property type="entry name" value="NUCLEASE_NON_SPEC"/>
    <property type="match status" value="1"/>
</dbReference>
<evidence type="ECO:0000313" key="16">
    <source>
        <dbReference type="Proteomes" id="UP000620104"/>
    </source>
</evidence>
<evidence type="ECO:0000256" key="12">
    <source>
        <dbReference type="SAM" id="Phobius"/>
    </source>
</evidence>
<gene>
    <name evidence="15" type="ORF">NliqN6_0445</name>
</gene>
<dbReference type="GO" id="GO:0006309">
    <property type="term" value="P:apoptotic DNA fragmentation"/>
    <property type="evidence" value="ECO:0007669"/>
    <property type="project" value="TreeGrafter"/>
</dbReference>
<feature type="active site" description="Proton acceptor" evidence="8">
    <location>
        <position position="188"/>
    </location>
</feature>
<proteinExistence type="inferred from homology"/>
<dbReference type="GO" id="GO:0046872">
    <property type="term" value="F:metal ion binding"/>
    <property type="evidence" value="ECO:0007669"/>
    <property type="project" value="UniProtKB-KW"/>
</dbReference>
<comment type="similarity">
    <text evidence="2 10">Belongs to the DNA/RNA non-specific endonuclease family.</text>
</comment>
<dbReference type="Gene3D" id="3.40.570.10">
    <property type="entry name" value="Extracellular Endonuclease, subunit A"/>
    <property type="match status" value="1"/>
</dbReference>
<dbReference type="EC" id="3.1.30.-" evidence="10"/>
<evidence type="ECO:0000256" key="2">
    <source>
        <dbReference type="ARBA" id="ARBA00010052"/>
    </source>
</evidence>
<keyword evidence="6 10" id="KW-0378">Hydrolase</keyword>
<feature type="compositionally biased region" description="Low complexity" evidence="11">
    <location>
        <begin position="135"/>
        <end position="147"/>
    </location>
</feature>
<keyword evidence="16" id="KW-1185">Reference proteome</keyword>
<organism evidence="15 16">
    <name type="scientific">Naganishia liquefaciens</name>
    <dbReference type="NCBI Taxonomy" id="104408"/>
    <lineage>
        <taxon>Eukaryota</taxon>
        <taxon>Fungi</taxon>
        <taxon>Dikarya</taxon>
        <taxon>Basidiomycota</taxon>
        <taxon>Agaricomycotina</taxon>
        <taxon>Tremellomycetes</taxon>
        <taxon>Filobasidiales</taxon>
        <taxon>Filobasidiaceae</taxon>
        <taxon>Naganishia</taxon>
    </lineage>
</organism>
<evidence type="ECO:0000256" key="6">
    <source>
        <dbReference type="ARBA" id="ARBA00022801"/>
    </source>
</evidence>
<dbReference type="SMART" id="SM00477">
    <property type="entry name" value="NUC"/>
    <property type="match status" value="1"/>
</dbReference>
<comment type="caution">
    <text evidence="15">The sequence shown here is derived from an EMBL/GenBank/DDBJ whole genome shotgun (WGS) entry which is preliminary data.</text>
</comment>
<dbReference type="InterPro" id="IPR044925">
    <property type="entry name" value="His-Me_finger_sf"/>
</dbReference>
<feature type="domain" description="DNA/RNA non-specific endonuclease/pyrophosphatase/phosphodiesterase" evidence="14">
    <location>
        <begin position="104"/>
        <end position="357"/>
    </location>
</feature>
<dbReference type="GO" id="GO:0003676">
    <property type="term" value="F:nucleic acid binding"/>
    <property type="evidence" value="ECO:0007669"/>
    <property type="project" value="InterPro"/>
</dbReference>
<dbReference type="OrthoDB" id="5418055at2759"/>
<feature type="domain" description="ENPP1-3/EXOG-like endonuclease/phosphodiesterase" evidence="13">
    <location>
        <begin position="105"/>
        <end position="357"/>
    </location>
</feature>
<protein>
    <recommendedName>
        <fullName evidence="10">Endonuclease</fullName>
        <ecNumber evidence="10">3.1.30.-</ecNumber>
    </recommendedName>
</protein>
<evidence type="ECO:0000256" key="9">
    <source>
        <dbReference type="PIRSR" id="PIRSR640255-2"/>
    </source>
</evidence>
<dbReference type="GO" id="GO:0004521">
    <property type="term" value="F:RNA endonuclease activity"/>
    <property type="evidence" value="ECO:0007669"/>
    <property type="project" value="TreeGrafter"/>
</dbReference>
<keyword evidence="12" id="KW-1133">Transmembrane helix</keyword>
<comment type="cofactor">
    <cofactor evidence="1 10">
        <name>Mg(2+)</name>
        <dbReference type="ChEBI" id="CHEBI:18420"/>
    </cofactor>
</comment>
<evidence type="ECO:0000256" key="1">
    <source>
        <dbReference type="ARBA" id="ARBA00001946"/>
    </source>
</evidence>
<dbReference type="InterPro" id="IPR018524">
    <property type="entry name" value="DNA/RNA_endonuclease_AS"/>
</dbReference>
<evidence type="ECO:0000256" key="3">
    <source>
        <dbReference type="ARBA" id="ARBA00022722"/>
    </source>
</evidence>
<evidence type="ECO:0000313" key="15">
    <source>
        <dbReference type="EMBL" id="GHJ84043.1"/>
    </source>
</evidence>
<evidence type="ECO:0000256" key="7">
    <source>
        <dbReference type="ARBA" id="ARBA00022842"/>
    </source>
</evidence>
<dbReference type="InterPro" id="IPR044929">
    <property type="entry name" value="DNA/RNA_non-sp_Endonuclease_sf"/>
</dbReference>
<dbReference type="GO" id="GO:0005634">
    <property type="term" value="C:nucleus"/>
    <property type="evidence" value="ECO:0007669"/>
    <property type="project" value="TreeGrafter"/>
</dbReference>
<dbReference type="AlphaFoldDB" id="A0A8H3TN19"/>
<dbReference type="SUPFAM" id="SSF54060">
    <property type="entry name" value="His-Me finger endonucleases"/>
    <property type="match status" value="1"/>
</dbReference>
<dbReference type="SMART" id="SM00892">
    <property type="entry name" value="Endonuclease_NS"/>
    <property type="match status" value="1"/>
</dbReference>
<keyword evidence="4 9" id="KW-0479">Metal-binding</keyword>
<dbReference type="InterPro" id="IPR020821">
    <property type="entry name" value="ENPP1-3/EXOG-like_nuc-like"/>
</dbReference>